<protein>
    <submittedName>
        <fullName evidence="3">IS5 family transposase</fullName>
    </submittedName>
</protein>
<dbReference type="GO" id="GO:0003677">
    <property type="term" value="F:DNA binding"/>
    <property type="evidence" value="ECO:0007669"/>
    <property type="project" value="InterPro"/>
</dbReference>
<name>A0A2W2BNL1_9BACT</name>
<gene>
    <name evidence="3" type="ORF">DN068_00125</name>
</gene>
<feature type="domain" description="Insertion element IS402-like" evidence="2">
    <location>
        <begin position="7"/>
        <end position="75"/>
    </location>
</feature>
<dbReference type="Pfam" id="PF13340">
    <property type="entry name" value="DUF4096"/>
    <property type="match status" value="1"/>
</dbReference>
<dbReference type="PANTHER" id="PTHR30007">
    <property type="entry name" value="PHP DOMAIN PROTEIN"/>
    <property type="match status" value="1"/>
</dbReference>
<dbReference type="EMBL" id="QKTW01000001">
    <property type="protein sequence ID" value="PZF74996.1"/>
    <property type="molecule type" value="Genomic_DNA"/>
</dbReference>
<dbReference type="AlphaFoldDB" id="A0A2W2BNL1"/>
<feature type="domain" description="Transposase IS4-like" evidence="1">
    <location>
        <begin position="92"/>
        <end position="226"/>
    </location>
</feature>
<dbReference type="PANTHER" id="PTHR30007:SF0">
    <property type="entry name" value="TRANSPOSASE"/>
    <property type="match status" value="1"/>
</dbReference>
<reference evidence="3 4" key="1">
    <citation type="submission" date="2018-06" db="EMBL/GenBank/DDBJ databases">
        <title>Mucibacter soli gen. nov., sp. nov., a new member of the family Chitinophagaceae producing mucin.</title>
        <authorList>
            <person name="Kim M.-K."/>
            <person name="Park S."/>
            <person name="Kim T.-S."/>
            <person name="Joung Y."/>
            <person name="Han J.-H."/>
            <person name="Kim S.B."/>
        </authorList>
    </citation>
    <scope>NUCLEOTIDE SEQUENCE [LARGE SCALE GENOMIC DNA]</scope>
    <source>
        <strain evidence="3 4">R1-15</strain>
    </source>
</reference>
<keyword evidence="4" id="KW-1185">Reference proteome</keyword>
<dbReference type="InterPro" id="IPR025161">
    <property type="entry name" value="IS402-like_dom"/>
</dbReference>
<dbReference type="Pfam" id="PF01609">
    <property type="entry name" value="DDE_Tnp_1"/>
    <property type="match status" value="1"/>
</dbReference>
<evidence type="ECO:0000259" key="1">
    <source>
        <dbReference type="Pfam" id="PF01609"/>
    </source>
</evidence>
<proteinExistence type="predicted"/>
<dbReference type="Proteomes" id="UP000248745">
    <property type="component" value="Unassembled WGS sequence"/>
</dbReference>
<dbReference type="GO" id="GO:0006313">
    <property type="term" value="P:DNA transposition"/>
    <property type="evidence" value="ECO:0007669"/>
    <property type="project" value="InterPro"/>
</dbReference>
<sequence>MCFPSSLTDSEWQVISSFLPAKTKGKYCLRSIIDALLYLVKTGCPWRYLPTCFPPWQAVYYHFRRLNSIGVFSRLKWRLRTQIRQKMGKSPQPTAAVIDSQSVRTAAGINYRKGWDGAKKLVGRKRHLVTDTLGLPLAICVTSAKVSDREGMAVIAPYLDRAYNLKTLFADSGYLGMHLTEAMLTIITRSDISTKWNRRAKGIPRVFEPVPKRWVVERSFAWMGLHRRLSKEFERRVDCSEAMIKIVFIKIMLKRLTTSF</sequence>
<accession>A0A2W2BNL1</accession>
<dbReference type="NCBIfam" id="NF033580">
    <property type="entry name" value="transpos_IS5_3"/>
    <property type="match status" value="1"/>
</dbReference>
<evidence type="ECO:0000313" key="3">
    <source>
        <dbReference type="EMBL" id="PZF74996.1"/>
    </source>
</evidence>
<evidence type="ECO:0000259" key="2">
    <source>
        <dbReference type="Pfam" id="PF13340"/>
    </source>
</evidence>
<dbReference type="GO" id="GO:0004803">
    <property type="term" value="F:transposase activity"/>
    <property type="evidence" value="ECO:0007669"/>
    <property type="project" value="InterPro"/>
</dbReference>
<dbReference type="InterPro" id="IPR002559">
    <property type="entry name" value="Transposase_11"/>
</dbReference>
<comment type="caution">
    <text evidence="3">The sequence shown here is derived from an EMBL/GenBank/DDBJ whole genome shotgun (WGS) entry which is preliminary data.</text>
</comment>
<dbReference type="RefSeq" id="WP_110996844.1">
    <property type="nucleotide sequence ID" value="NZ_QKTW01000001.1"/>
</dbReference>
<organism evidence="3 4">
    <name type="scientific">Taibaiella soli</name>
    <dbReference type="NCBI Taxonomy" id="1649169"/>
    <lineage>
        <taxon>Bacteria</taxon>
        <taxon>Pseudomonadati</taxon>
        <taxon>Bacteroidota</taxon>
        <taxon>Chitinophagia</taxon>
        <taxon>Chitinophagales</taxon>
        <taxon>Chitinophagaceae</taxon>
        <taxon>Taibaiella</taxon>
    </lineage>
</organism>
<evidence type="ECO:0000313" key="4">
    <source>
        <dbReference type="Proteomes" id="UP000248745"/>
    </source>
</evidence>
<dbReference type="OrthoDB" id="641890at2"/>